<dbReference type="EMBL" id="JAGPXC010000002">
    <property type="protein sequence ID" value="KAH6656982.1"/>
    <property type="molecule type" value="Genomic_DNA"/>
</dbReference>
<evidence type="ECO:0000313" key="2">
    <source>
        <dbReference type="Proteomes" id="UP000758603"/>
    </source>
</evidence>
<comment type="caution">
    <text evidence="1">The sequence shown here is derived from an EMBL/GenBank/DDBJ whole genome shotgun (WGS) entry which is preliminary data.</text>
</comment>
<gene>
    <name evidence="1" type="ORF">BKA67DRAFT_553900</name>
</gene>
<keyword evidence="2" id="KW-1185">Reference proteome</keyword>
<dbReference type="GeneID" id="70130836"/>
<reference evidence="1" key="1">
    <citation type="journal article" date="2021" name="Nat. Commun.">
        <title>Genetic determinants of endophytism in the Arabidopsis root mycobiome.</title>
        <authorList>
            <person name="Mesny F."/>
            <person name="Miyauchi S."/>
            <person name="Thiergart T."/>
            <person name="Pickel B."/>
            <person name="Atanasova L."/>
            <person name="Karlsson M."/>
            <person name="Huettel B."/>
            <person name="Barry K.W."/>
            <person name="Haridas S."/>
            <person name="Chen C."/>
            <person name="Bauer D."/>
            <person name="Andreopoulos W."/>
            <person name="Pangilinan J."/>
            <person name="LaButti K."/>
            <person name="Riley R."/>
            <person name="Lipzen A."/>
            <person name="Clum A."/>
            <person name="Drula E."/>
            <person name="Henrissat B."/>
            <person name="Kohler A."/>
            <person name="Grigoriev I.V."/>
            <person name="Martin F.M."/>
            <person name="Hacquard S."/>
        </authorList>
    </citation>
    <scope>NUCLEOTIDE SEQUENCE</scope>
    <source>
        <strain evidence="1">MPI-SDFR-AT-0073</strain>
    </source>
</reference>
<proteinExistence type="predicted"/>
<sequence>MTTVLIVCLGGLHRLIMIMVRMFYGPRALAGSTAVPQATGRGRPQTLSGGRTILRPPLLGSGCTGANNKACHTEVRVNTMAQNVVAT</sequence>
<name>A0A9P8UR82_9PEZI</name>
<dbReference type="Proteomes" id="UP000758603">
    <property type="component" value="Unassembled WGS sequence"/>
</dbReference>
<protein>
    <submittedName>
        <fullName evidence="1">Uncharacterized protein</fullName>
    </submittedName>
</protein>
<dbReference type="AlphaFoldDB" id="A0A9P8UR82"/>
<dbReference type="RefSeq" id="XP_045961216.1">
    <property type="nucleotide sequence ID" value="XM_046101944.1"/>
</dbReference>
<evidence type="ECO:0000313" key="1">
    <source>
        <dbReference type="EMBL" id="KAH6656982.1"/>
    </source>
</evidence>
<accession>A0A9P8UR82</accession>
<organism evidence="1 2">
    <name type="scientific">Truncatella angustata</name>
    <dbReference type="NCBI Taxonomy" id="152316"/>
    <lineage>
        <taxon>Eukaryota</taxon>
        <taxon>Fungi</taxon>
        <taxon>Dikarya</taxon>
        <taxon>Ascomycota</taxon>
        <taxon>Pezizomycotina</taxon>
        <taxon>Sordariomycetes</taxon>
        <taxon>Xylariomycetidae</taxon>
        <taxon>Amphisphaeriales</taxon>
        <taxon>Sporocadaceae</taxon>
        <taxon>Truncatella</taxon>
    </lineage>
</organism>